<comment type="caution">
    <text evidence="1">The sequence shown here is derived from an EMBL/GenBank/DDBJ whole genome shotgun (WGS) entry which is preliminary data.</text>
</comment>
<dbReference type="Proteomes" id="UP001233172">
    <property type="component" value="Unassembled WGS sequence"/>
</dbReference>
<organism evidence="1 2">
    <name type="scientific">Biomphalaria pfeifferi</name>
    <name type="common">Bloodfluke planorb</name>
    <name type="synonym">Freshwater snail</name>
    <dbReference type="NCBI Taxonomy" id="112525"/>
    <lineage>
        <taxon>Eukaryota</taxon>
        <taxon>Metazoa</taxon>
        <taxon>Spiralia</taxon>
        <taxon>Lophotrochozoa</taxon>
        <taxon>Mollusca</taxon>
        <taxon>Gastropoda</taxon>
        <taxon>Heterobranchia</taxon>
        <taxon>Euthyneura</taxon>
        <taxon>Panpulmonata</taxon>
        <taxon>Hygrophila</taxon>
        <taxon>Lymnaeoidea</taxon>
        <taxon>Planorbidae</taxon>
        <taxon>Biomphalaria</taxon>
    </lineage>
</organism>
<gene>
    <name evidence="1" type="ORF">Bpfe_016367</name>
</gene>
<evidence type="ECO:0000313" key="1">
    <source>
        <dbReference type="EMBL" id="KAK0054100.1"/>
    </source>
</evidence>
<proteinExistence type="predicted"/>
<evidence type="ECO:0000313" key="2">
    <source>
        <dbReference type="Proteomes" id="UP001233172"/>
    </source>
</evidence>
<name>A0AAD8BGF8_BIOPF</name>
<sequence length="97" mass="10912">MLDKKSFPISLPLVGPVFTMREKVSVQEVNDSEKWKHSLDDVVLKLQGRSFPVIAGRFNFQRTSRVTAARSRPNSLSLNVMSQKPVPAKRCPGLVFN</sequence>
<accession>A0AAD8BGF8</accession>
<protein>
    <submittedName>
        <fullName evidence="1">Uncharacterized protein</fullName>
    </submittedName>
</protein>
<reference evidence="1" key="2">
    <citation type="submission" date="2023-04" db="EMBL/GenBank/DDBJ databases">
        <authorList>
            <person name="Bu L."/>
            <person name="Lu L."/>
            <person name="Laidemitt M.R."/>
            <person name="Zhang S.M."/>
            <person name="Mutuku M."/>
            <person name="Mkoji G."/>
            <person name="Steinauer M."/>
            <person name="Loker E.S."/>
        </authorList>
    </citation>
    <scope>NUCLEOTIDE SEQUENCE</scope>
    <source>
        <strain evidence="1">KasaAsao</strain>
        <tissue evidence="1">Whole Snail</tissue>
    </source>
</reference>
<keyword evidence="2" id="KW-1185">Reference proteome</keyword>
<dbReference type="AlphaFoldDB" id="A0AAD8BGF8"/>
<reference evidence="1" key="1">
    <citation type="journal article" date="2023" name="PLoS Negl. Trop. Dis.">
        <title>A genome sequence for Biomphalaria pfeifferi, the major vector snail for the human-infecting parasite Schistosoma mansoni.</title>
        <authorList>
            <person name="Bu L."/>
            <person name="Lu L."/>
            <person name="Laidemitt M.R."/>
            <person name="Zhang S.M."/>
            <person name="Mutuku M."/>
            <person name="Mkoji G."/>
            <person name="Steinauer M."/>
            <person name="Loker E.S."/>
        </authorList>
    </citation>
    <scope>NUCLEOTIDE SEQUENCE</scope>
    <source>
        <strain evidence="1">KasaAsao</strain>
    </source>
</reference>
<dbReference type="EMBL" id="JASAOG010000080">
    <property type="protein sequence ID" value="KAK0054100.1"/>
    <property type="molecule type" value="Genomic_DNA"/>
</dbReference>